<organism evidence="1 2">
    <name type="scientific">Stackebrandtia endophytica</name>
    <dbReference type="NCBI Taxonomy" id="1496996"/>
    <lineage>
        <taxon>Bacteria</taxon>
        <taxon>Bacillati</taxon>
        <taxon>Actinomycetota</taxon>
        <taxon>Actinomycetes</taxon>
        <taxon>Glycomycetales</taxon>
        <taxon>Glycomycetaceae</taxon>
        <taxon>Stackebrandtia</taxon>
    </lineage>
</organism>
<reference evidence="1 2" key="1">
    <citation type="submission" date="2019-06" db="EMBL/GenBank/DDBJ databases">
        <title>Sequencing the genomes of 1000 actinobacteria strains.</title>
        <authorList>
            <person name="Klenk H.-P."/>
        </authorList>
    </citation>
    <scope>NUCLEOTIDE SEQUENCE [LARGE SCALE GENOMIC DNA]</scope>
    <source>
        <strain evidence="1 2">DSM 45928</strain>
    </source>
</reference>
<dbReference type="Gene3D" id="1.20.1260.20">
    <property type="entry name" value="PPE superfamily"/>
    <property type="match status" value="1"/>
</dbReference>
<comment type="caution">
    <text evidence="1">The sequence shown here is derived from an EMBL/GenBank/DDBJ whole genome shotgun (WGS) entry which is preliminary data.</text>
</comment>
<sequence length="333" mass="36425">MTDMMTVLSELPADLRPGATRLWRRAERVTNEATETLMYSYRVLGAVPGDPELLQDGADLIRSNVADGLTQVVTDLNSRHSEVSQAWQGYGSESFRQYMPRLTGTISDLQQSANDTASAVAAFQEGLVLLWARLVNRVDRTADEVGLAVVAAGPDLQQAALDVIDLVEQFATYVEQLAEALMHMETDSHPAGRTLGQAVEPITGLVEDANGYRLPKPGDDMSSEWQPVHSNVWVDTRAIAGLTATLSDSGQTWREAARAGEVAKDRFTPDAFGLAGADFQPRLHAVLERDVSAYQTADRHLEELADTLRRIGHTWIVADDAVAEELGRGRDQE</sequence>
<dbReference type="InParanoid" id="A0A543ARB7"/>
<dbReference type="Pfam" id="PF06013">
    <property type="entry name" value="WXG100"/>
    <property type="match status" value="1"/>
</dbReference>
<dbReference type="InterPro" id="IPR010310">
    <property type="entry name" value="T7SS_ESAT-6-like"/>
</dbReference>
<dbReference type="Proteomes" id="UP000317043">
    <property type="component" value="Unassembled WGS sequence"/>
</dbReference>
<evidence type="ECO:0000313" key="1">
    <source>
        <dbReference type="EMBL" id="TQL75119.1"/>
    </source>
</evidence>
<name>A0A543ARB7_9ACTN</name>
<dbReference type="OrthoDB" id="9820858at2"/>
<keyword evidence="2" id="KW-1185">Reference proteome</keyword>
<dbReference type="InterPro" id="IPR038332">
    <property type="entry name" value="PPE_sf"/>
</dbReference>
<gene>
    <name evidence="1" type="ORF">FB566_0612</name>
</gene>
<dbReference type="SUPFAM" id="SSF140453">
    <property type="entry name" value="EsxAB dimer-like"/>
    <property type="match status" value="1"/>
</dbReference>
<accession>A0A543ARB7</accession>
<evidence type="ECO:0000313" key="2">
    <source>
        <dbReference type="Proteomes" id="UP000317043"/>
    </source>
</evidence>
<dbReference type="RefSeq" id="WP_142034746.1">
    <property type="nucleotide sequence ID" value="NZ_JBHTGS010000002.1"/>
</dbReference>
<dbReference type="EMBL" id="VFOW01000001">
    <property type="protein sequence ID" value="TQL75119.1"/>
    <property type="molecule type" value="Genomic_DNA"/>
</dbReference>
<proteinExistence type="predicted"/>
<dbReference type="AlphaFoldDB" id="A0A543ARB7"/>
<dbReference type="InterPro" id="IPR036689">
    <property type="entry name" value="ESAT-6-like_sf"/>
</dbReference>
<protein>
    <submittedName>
        <fullName evidence="1">Uncharacterized protein</fullName>
    </submittedName>
</protein>